<name>A0A9X1YDT9_9BURK</name>
<dbReference type="InterPro" id="IPR009049">
    <property type="entry name" value="Argininosuccinate_lyase"/>
</dbReference>
<dbReference type="Gene3D" id="1.10.40.30">
    <property type="entry name" value="Fumarase/aspartase (C-terminal domain)"/>
    <property type="match status" value="1"/>
</dbReference>
<comment type="pathway">
    <text evidence="2 7">Amino-acid biosynthesis; L-arginine biosynthesis; L-arginine from L-ornithine and carbamoyl phosphate: step 3/3.</text>
</comment>
<dbReference type="Pfam" id="PF00206">
    <property type="entry name" value="Lyase_1"/>
    <property type="match status" value="1"/>
</dbReference>
<dbReference type="NCBIfam" id="TIGR00838">
    <property type="entry name" value="argH"/>
    <property type="match status" value="1"/>
</dbReference>
<evidence type="ECO:0000256" key="6">
    <source>
        <dbReference type="ARBA" id="ARBA00023239"/>
    </source>
</evidence>
<comment type="catalytic activity">
    <reaction evidence="1 7">
        <text>2-(N(omega)-L-arginino)succinate = fumarate + L-arginine</text>
        <dbReference type="Rhea" id="RHEA:24020"/>
        <dbReference type="ChEBI" id="CHEBI:29806"/>
        <dbReference type="ChEBI" id="CHEBI:32682"/>
        <dbReference type="ChEBI" id="CHEBI:57472"/>
        <dbReference type="EC" id="4.3.2.1"/>
    </reaction>
</comment>
<evidence type="ECO:0000256" key="4">
    <source>
        <dbReference type="ARBA" id="ARBA00022571"/>
    </source>
</evidence>
<evidence type="ECO:0000313" key="11">
    <source>
        <dbReference type="Proteomes" id="UP001139353"/>
    </source>
</evidence>
<dbReference type="InterPro" id="IPR029419">
    <property type="entry name" value="Arg_succ_lyase_C"/>
</dbReference>
<evidence type="ECO:0000256" key="3">
    <source>
        <dbReference type="ARBA" id="ARBA00012338"/>
    </source>
</evidence>
<dbReference type="EC" id="4.3.2.1" evidence="3 7"/>
<sequence length="477" mass="52803">MSENQFDKKSQAWSALFSEPMSELVKRYTASVDFDKRLWQADIAGSLAHAEMLAAQKVIADQDYADIQRGMAQIRADIESGKFEWKLELEDVHLNIEARLTQLVGDAGKRLHTGRSRNDQVATDVRLWLRGEIDEIAVLLVEMQNALLSVAERHTETVMPGYTHLQVAQPISFAHHLLAYVEMFARDAERLADVRKRVNRLPLGAAALAGTSYPLDRERVARTLGFDGVCQNSLDAVSDRDFAIEFSSFASIVMIHVSRMAEEIVLWMNQNFGYVDLSDRYCSGSSIMPQKRNPDVAELARGKSGRVVGHLMALITLMKGQPLTYNKDNQEDKEPLFDTVDTVKDTLRIMAEMVGGEVDAATGARSGGLTAKPDAMERAAKRGYATATDLADYLVRKGVPFRDAHEVVAHAVKVGIDSGKDLSELPLDVLQGFHASIGQDVYDVLTLQGSLNARQVIGGTAPVEARRQIARHRGRLE</sequence>
<protein>
    <recommendedName>
        <fullName evidence="3 7">Argininosuccinate lyase</fullName>
        <shortName evidence="7">ASAL</shortName>
        <ecNumber evidence="3 7">4.3.2.1</ecNumber>
    </recommendedName>
    <alternativeName>
        <fullName evidence="7">Arginosuccinase</fullName>
    </alternativeName>
</protein>
<dbReference type="PROSITE" id="PS00163">
    <property type="entry name" value="FUMARATE_LYASES"/>
    <property type="match status" value="1"/>
</dbReference>
<dbReference type="InterPro" id="IPR024083">
    <property type="entry name" value="Fumarase/histidase_N"/>
</dbReference>
<dbReference type="SUPFAM" id="SSF48557">
    <property type="entry name" value="L-aspartase-like"/>
    <property type="match status" value="1"/>
</dbReference>
<dbReference type="InterPro" id="IPR022761">
    <property type="entry name" value="Fumarate_lyase_N"/>
</dbReference>
<keyword evidence="5 7" id="KW-0028">Amino-acid biosynthesis</keyword>
<dbReference type="FunFam" id="1.20.200.10:FF:000015">
    <property type="entry name" value="argininosuccinate lyase isoform X2"/>
    <property type="match status" value="1"/>
</dbReference>
<dbReference type="FunFam" id="1.10.275.10:FF:000002">
    <property type="entry name" value="Argininosuccinate lyase"/>
    <property type="match status" value="1"/>
</dbReference>
<dbReference type="GO" id="GO:0005829">
    <property type="term" value="C:cytosol"/>
    <property type="evidence" value="ECO:0007669"/>
    <property type="project" value="TreeGrafter"/>
</dbReference>
<dbReference type="CDD" id="cd01359">
    <property type="entry name" value="Argininosuccinate_lyase"/>
    <property type="match status" value="1"/>
</dbReference>
<comment type="caution">
    <text evidence="10">The sequence shown here is derived from an EMBL/GenBank/DDBJ whole genome shotgun (WGS) entry which is preliminary data.</text>
</comment>
<evidence type="ECO:0000256" key="2">
    <source>
        <dbReference type="ARBA" id="ARBA00004941"/>
    </source>
</evidence>
<feature type="domain" description="Fumarate lyase N-terminal" evidence="8">
    <location>
        <begin position="17"/>
        <end position="309"/>
    </location>
</feature>
<dbReference type="InterPro" id="IPR008948">
    <property type="entry name" value="L-Aspartase-like"/>
</dbReference>
<evidence type="ECO:0000259" key="9">
    <source>
        <dbReference type="Pfam" id="PF14698"/>
    </source>
</evidence>
<evidence type="ECO:0000256" key="1">
    <source>
        <dbReference type="ARBA" id="ARBA00000985"/>
    </source>
</evidence>
<proteinExistence type="inferred from homology"/>
<evidence type="ECO:0000256" key="7">
    <source>
        <dbReference type="HAMAP-Rule" id="MF_00006"/>
    </source>
</evidence>
<evidence type="ECO:0000259" key="8">
    <source>
        <dbReference type="Pfam" id="PF00206"/>
    </source>
</evidence>
<keyword evidence="11" id="KW-1185">Reference proteome</keyword>
<dbReference type="GO" id="GO:0042450">
    <property type="term" value="P:L-arginine biosynthetic process via ornithine"/>
    <property type="evidence" value="ECO:0007669"/>
    <property type="project" value="UniProtKB-UniRule"/>
</dbReference>
<dbReference type="PANTHER" id="PTHR43814:SF1">
    <property type="entry name" value="ARGININOSUCCINATE LYASE"/>
    <property type="match status" value="1"/>
</dbReference>
<dbReference type="EMBL" id="JAJLJH010000001">
    <property type="protein sequence ID" value="MCK9684098.1"/>
    <property type="molecule type" value="Genomic_DNA"/>
</dbReference>
<dbReference type="RefSeq" id="WP_275680131.1">
    <property type="nucleotide sequence ID" value="NZ_JAJLJH010000001.1"/>
</dbReference>
<dbReference type="GO" id="GO:0004056">
    <property type="term" value="F:argininosuccinate lyase activity"/>
    <property type="evidence" value="ECO:0007669"/>
    <property type="project" value="UniProtKB-UniRule"/>
</dbReference>
<gene>
    <name evidence="7 10" type="primary">argH</name>
    <name evidence="10" type="ORF">LPC04_00070</name>
</gene>
<keyword evidence="6 7" id="KW-0456">Lyase</keyword>
<dbReference type="AlphaFoldDB" id="A0A9X1YDT9"/>
<dbReference type="InterPro" id="IPR000362">
    <property type="entry name" value="Fumarate_lyase_fam"/>
</dbReference>
<dbReference type="Pfam" id="PF14698">
    <property type="entry name" value="ASL_C2"/>
    <property type="match status" value="1"/>
</dbReference>
<comment type="similarity">
    <text evidence="7">Belongs to the lyase 1 family. Argininosuccinate lyase subfamily.</text>
</comment>
<reference evidence="10" key="1">
    <citation type="submission" date="2021-11" db="EMBL/GenBank/DDBJ databases">
        <title>BS-T2-15 a new species belonging to the Comamonadaceae family isolated from the soil of a French oak forest.</title>
        <authorList>
            <person name="Mieszkin S."/>
            <person name="Alain K."/>
        </authorList>
    </citation>
    <scope>NUCLEOTIDE SEQUENCE</scope>
    <source>
        <strain evidence="10">BS-T2-15</strain>
    </source>
</reference>
<organism evidence="10 11">
    <name type="scientific">Scleromatobacter humisilvae</name>
    <dbReference type="NCBI Taxonomy" id="2897159"/>
    <lineage>
        <taxon>Bacteria</taxon>
        <taxon>Pseudomonadati</taxon>
        <taxon>Pseudomonadota</taxon>
        <taxon>Betaproteobacteria</taxon>
        <taxon>Burkholderiales</taxon>
        <taxon>Sphaerotilaceae</taxon>
        <taxon>Scleromatobacter</taxon>
    </lineage>
</organism>
<keyword evidence="4 7" id="KW-0055">Arginine biosynthesis</keyword>
<dbReference type="Proteomes" id="UP001139353">
    <property type="component" value="Unassembled WGS sequence"/>
</dbReference>
<dbReference type="Gene3D" id="1.10.275.10">
    <property type="entry name" value="Fumarase/aspartase (N-terminal domain)"/>
    <property type="match status" value="1"/>
</dbReference>
<feature type="domain" description="Argininosuccinate lyase C-terminal" evidence="9">
    <location>
        <begin position="384"/>
        <end position="452"/>
    </location>
</feature>
<keyword evidence="7" id="KW-0963">Cytoplasm</keyword>
<dbReference type="FunFam" id="1.10.40.30:FF:000001">
    <property type="entry name" value="Argininosuccinate lyase"/>
    <property type="match status" value="1"/>
</dbReference>
<dbReference type="InterPro" id="IPR020557">
    <property type="entry name" value="Fumarate_lyase_CS"/>
</dbReference>
<comment type="subcellular location">
    <subcellularLocation>
        <location evidence="7">Cytoplasm</location>
    </subcellularLocation>
</comment>
<evidence type="ECO:0000256" key="5">
    <source>
        <dbReference type="ARBA" id="ARBA00022605"/>
    </source>
</evidence>
<dbReference type="Gene3D" id="1.20.200.10">
    <property type="entry name" value="Fumarase/aspartase (Central domain)"/>
    <property type="match status" value="1"/>
</dbReference>
<dbReference type="PANTHER" id="PTHR43814">
    <property type="entry name" value="ARGININOSUCCINATE LYASE"/>
    <property type="match status" value="1"/>
</dbReference>
<dbReference type="PRINTS" id="PR00149">
    <property type="entry name" value="FUMRATELYASE"/>
</dbReference>
<dbReference type="PRINTS" id="PR00145">
    <property type="entry name" value="ARGSUCLYASE"/>
</dbReference>
<dbReference type="HAMAP" id="MF_00006">
    <property type="entry name" value="Arg_succ_lyase"/>
    <property type="match status" value="1"/>
</dbReference>
<accession>A0A9X1YDT9</accession>
<evidence type="ECO:0000313" key="10">
    <source>
        <dbReference type="EMBL" id="MCK9684098.1"/>
    </source>
</evidence>